<keyword evidence="2" id="KW-1185">Reference proteome</keyword>
<name>A0ABU2X751_9ACTN</name>
<organism evidence="1 2">
    <name type="scientific">Streptomyces lonegramiae</name>
    <dbReference type="NCBI Taxonomy" id="3075524"/>
    <lineage>
        <taxon>Bacteria</taxon>
        <taxon>Bacillati</taxon>
        <taxon>Actinomycetota</taxon>
        <taxon>Actinomycetes</taxon>
        <taxon>Kitasatosporales</taxon>
        <taxon>Streptomycetaceae</taxon>
        <taxon>Streptomyces</taxon>
    </lineage>
</organism>
<protein>
    <submittedName>
        <fullName evidence="1">Uncharacterized protein</fullName>
    </submittedName>
</protein>
<proteinExistence type="predicted"/>
<reference evidence="1" key="1">
    <citation type="submission" date="2024-05" db="EMBL/GenBank/DDBJ databases">
        <title>30 novel species of actinomycetes from the DSMZ collection.</title>
        <authorList>
            <person name="Nouioui I."/>
        </authorList>
    </citation>
    <scope>NUCLEOTIDE SEQUENCE</scope>
    <source>
        <strain evidence="1">DSM 41529</strain>
    </source>
</reference>
<dbReference type="RefSeq" id="WP_311721459.1">
    <property type="nucleotide sequence ID" value="NZ_JAVRFD010000001.1"/>
</dbReference>
<sequence length="190" mass="20385">MADSVCRYLFPGSVPADDRSHRLRRRPLALLCAWGALALATPALADSSDPPRRAHDRTQAALDRIVAQGTPGVIARHLLNHTSSISRLLRGELLPAAQQRRLLTAVSVAGDKGHGGEDDLYGLGIRRFKLDGDGDGDGDCWAWGHGGMIPGSGTRTVVSGDGRHAMTMNRNGDWGEQKLEDAAVIAEFCR</sequence>
<comment type="caution">
    <text evidence="1">The sequence shown here is derived from an EMBL/GenBank/DDBJ whole genome shotgun (WGS) entry which is preliminary data.</text>
</comment>
<dbReference type="EMBL" id="JAVRFD010000001">
    <property type="protein sequence ID" value="MDT0541202.1"/>
    <property type="molecule type" value="Genomic_DNA"/>
</dbReference>
<dbReference type="Proteomes" id="UP001180754">
    <property type="component" value="Unassembled WGS sequence"/>
</dbReference>
<dbReference type="Gene3D" id="3.40.710.10">
    <property type="entry name" value="DD-peptidase/beta-lactamase superfamily"/>
    <property type="match status" value="1"/>
</dbReference>
<evidence type="ECO:0000313" key="1">
    <source>
        <dbReference type="EMBL" id="MDT0541202.1"/>
    </source>
</evidence>
<dbReference type="InterPro" id="IPR012338">
    <property type="entry name" value="Beta-lactam/transpept-like"/>
</dbReference>
<evidence type="ECO:0000313" key="2">
    <source>
        <dbReference type="Proteomes" id="UP001180754"/>
    </source>
</evidence>
<accession>A0ABU2X751</accession>
<gene>
    <name evidence="1" type="ORF">RND15_00505</name>
</gene>